<protein>
    <submittedName>
        <fullName evidence="2">Uncharacterized protein</fullName>
    </submittedName>
</protein>
<feature type="compositionally biased region" description="Low complexity" evidence="1">
    <location>
        <begin position="1"/>
        <end position="15"/>
    </location>
</feature>
<sequence>MSAVPAHAPGGHAAPDVCRRTQASGGVKLSQPPPVDHLGSPNVAEGPAAFTERRAPEPCADLLHFPPGRNGKDR</sequence>
<feature type="region of interest" description="Disordered" evidence="1">
    <location>
        <begin position="1"/>
        <end position="74"/>
    </location>
</feature>
<accession>A0A0E3WE75</accession>
<proteinExistence type="predicted"/>
<name>A0A0E3WE75_MYCLN</name>
<reference evidence="2 3" key="1">
    <citation type="submission" date="2015-03" db="EMBL/GenBank/DDBJ databases">
        <authorList>
            <person name="Urmite Genomes"/>
        </authorList>
    </citation>
    <scope>NUCLEOTIDE SEQUENCE [LARGE SCALE GENOMIC DNA]</scope>
    <source>
        <strain evidence="2 3">CSUR P1491</strain>
    </source>
</reference>
<dbReference type="EMBL" id="CTEE01000002">
    <property type="protein sequence ID" value="CQD23971.1"/>
    <property type="molecule type" value="Genomic_DNA"/>
</dbReference>
<evidence type="ECO:0000313" key="2">
    <source>
        <dbReference type="EMBL" id="CQD23971.1"/>
    </source>
</evidence>
<gene>
    <name evidence="2" type="ORF">BN1232_05983</name>
</gene>
<evidence type="ECO:0000256" key="1">
    <source>
        <dbReference type="SAM" id="MobiDB-lite"/>
    </source>
</evidence>
<dbReference type="AlphaFoldDB" id="A0A0E3WE75"/>
<organism evidence="2 3">
    <name type="scientific">Mycobacterium lentiflavum</name>
    <dbReference type="NCBI Taxonomy" id="141349"/>
    <lineage>
        <taxon>Bacteria</taxon>
        <taxon>Bacillati</taxon>
        <taxon>Actinomycetota</taxon>
        <taxon>Actinomycetes</taxon>
        <taxon>Mycobacteriales</taxon>
        <taxon>Mycobacteriaceae</taxon>
        <taxon>Mycobacterium</taxon>
        <taxon>Mycobacterium simiae complex</taxon>
    </lineage>
</organism>
<evidence type="ECO:0000313" key="3">
    <source>
        <dbReference type="Proteomes" id="UP000199251"/>
    </source>
</evidence>
<dbReference type="STRING" id="141349.BN1232_05983"/>
<dbReference type="Proteomes" id="UP000199251">
    <property type="component" value="Unassembled WGS sequence"/>
</dbReference>